<name>A0A2K2CKE8_BRADI</name>
<keyword evidence="2" id="KW-0732">Signal</keyword>
<dbReference type="Gene3D" id="3.40.50.1820">
    <property type="entry name" value="alpha/beta hydrolase"/>
    <property type="match status" value="1"/>
</dbReference>
<proteinExistence type="inferred from homology"/>
<dbReference type="Pfam" id="PF00450">
    <property type="entry name" value="Peptidase_S10"/>
    <property type="match status" value="1"/>
</dbReference>
<dbReference type="SUPFAM" id="SSF53474">
    <property type="entry name" value="alpha/beta-Hydrolases"/>
    <property type="match status" value="1"/>
</dbReference>
<keyword evidence="3" id="KW-0865">Zymogen</keyword>
<dbReference type="GO" id="GO:0004185">
    <property type="term" value="F:serine-type carboxypeptidase activity"/>
    <property type="evidence" value="ECO:0007669"/>
    <property type="project" value="InterPro"/>
</dbReference>
<accession>A0A2K2CKE8</accession>
<dbReference type="EnsemblPlants" id="PNT62504">
    <property type="protein sequence ID" value="PNT62504"/>
    <property type="gene ID" value="BRADI_4g04477v3"/>
</dbReference>
<reference evidence="5 6" key="1">
    <citation type="journal article" date="2010" name="Nature">
        <title>Genome sequencing and analysis of the model grass Brachypodium distachyon.</title>
        <authorList>
            <consortium name="International Brachypodium Initiative"/>
        </authorList>
    </citation>
    <scope>NUCLEOTIDE SEQUENCE [LARGE SCALE GENOMIC DNA]</scope>
    <source>
        <strain evidence="5 6">Bd21</strain>
    </source>
</reference>
<evidence type="ECO:0000256" key="4">
    <source>
        <dbReference type="ARBA" id="ARBA00023180"/>
    </source>
</evidence>
<sequence length="176" mass="19731">MGDQPALNLKIYKESCSLDTGIMNRSVQCADCHDAIDKDEGYVMSSIWANKEEVREALGVHKGSVPLWLRCNHGIPYTTDILSSVEYHRSLLTSGGGYRSLVYSGDHDMVVPFVGTQAWIRSLGFAIVDQWRPWFTRMYSNNLTFATVKGGGHTAPEYKPKECLAMVVRWLSGRPL</sequence>
<dbReference type="InterPro" id="IPR001563">
    <property type="entry name" value="Peptidase_S10"/>
</dbReference>
<evidence type="ECO:0000256" key="3">
    <source>
        <dbReference type="ARBA" id="ARBA00023145"/>
    </source>
</evidence>
<dbReference type="InterPro" id="IPR033124">
    <property type="entry name" value="Ser_caboxypep_his_AS"/>
</dbReference>
<evidence type="ECO:0000313" key="6">
    <source>
        <dbReference type="EnsemblPlants" id="PNT62504"/>
    </source>
</evidence>
<evidence type="ECO:0000256" key="2">
    <source>
        <dbReference type="ARBA" id="ARBA00022729"/>
    </source>
</evidence>
<dbReference type="InterPro" id="IPR029058">
    <property type="entry name" value="AB_hydrolase_fold"/>
</dbReference>
<dbReference type="EMBL" id="CM000883">
    <property type="protein sequence ID" value="PNT62504.1"/>
    <property type="molecule type" value="Genomic_DNA"/>
</dbReference>
<dbReference type="Proteomes" id="UP000008810">
    <property type="component" value="Chromosome 4"/>
</dbReference>
<evidence type="ECO:0000313" key="5">
    <source>
        <dbReference type="EMBL" id="PNT62504.1"/>
    </source>
</evidence>
<protein>
    <submittedName>
        <fullName evidence="5 6">Uncharacterized protein</fullName>
    </submittedName>
</protein>
<reference evidence="6" key="3">
    <citation type="submission" date="2018-08" db="UniProtKB">
        <authorList>
            <consortium name="EnsemblPlants"/>
        </authorList>
    </citation>
    <scope>IDENTIFICATION</scope>
    <source>
        <strain evidence="6">cv. Bd21</strain>
    </source>
</reference>
<organism evidence="5">
    <name type="scientific">Brachypodium distachyon</name>
    <name type="common">Purple false brome</name>
    <name type="synonym">Trachynia distachya</name>
    <dbReference type="NCBI Taxonomy" id="15368"/>
    <lineage>
        <taxon>Eukaryota</taxon>
        <taxon>Viridiplantae</taxon>
        <taxon>Streptophyta</taxon>
        <taxon>Embryophyta</taxon>
        <taxon>Tracheophyta</taxon>
        <taxon>Spermatophyta</taxon>
        <taxon>Magnoliopsida</taxon>
        <taxon>Liliopsida</taxon>
        <taxon>Poales</taxon>
        <taxon>Poaceae</taxon>
        <taxon>BOP clade</taxon>
        <taxon>Pooideae</taxon>
        <taxon>Stipodae</taxon>
        <taxon>Brachypodieae</taxon>
        <taxon>Brachypodium</taxon>
    </lineage>
</organism>
<dbReference type="PANTHER" id="PTHR11802">
    <property type="entry name" value="SERINE PROTEASE FAMILY S10 SERINE CARBOXYPEPTIDASE"/>
    <property type="match status" value="1"/>
</dbReference>
<gene>
    <name evidence="5" type="ORF">BRADI_4g04477v3</name>
</gene>
<dbReference type="PROSITE" id="PS00560">
    <property type="entry name" value="CARBOXYPEPT_SER_HIS"/>
    <property type="match status" value="1"/>
</dbReference>
<dbReference type="FunFam" id="3.40.50.12670:FF:000001">
    <property type="entry name" value="Carboxypeptidase"/>
    <property type="match status" value="1"/>
</dbReference>
<dbReference type="AlphaFoldDB" id="A0A2K2CKE8"/>
<dbReference type="GO" id="GO:0006508">
    <property type="term" value="P:proteolysis"/>
    <property type="evidence" value="ECO:0007669"/>
    <property type="project" value="InterPro"/>
</dbReference>
<keyword evidence="7" id="KW-1185">Reference proteome</keyword>
<comment type="similarity">
    <text evidence="1">Belongs to the peptidase S10 family.</text>
</comment>
<keyword evidence="4" id="KW-0325">Glycoprotein</keyword>
<dbReference type="OrthoDB" id="1912352at2759"/>
<dbReference type="Gramene" id="PNT62504">
    <property type="protein sequence ID" value="PNT62504"/>
    <property type="gene ID" value="BRADI_4g04477v3"/>
</dbReference>
<dbReference type="InParanoid" id="A0A2K2CKE8"/>
<evidence type="ECO:0000256" key="1">
    <source>
        <dbReference type="ARBA" id="ARBA00009431"/>
    </source>
</evidence>
<evidence type="ECO:0000313" key="7">
    <source>
        <dbReference type="Proteomes" id="UP000008810"/>
    </source>
</evidence>
<reference evidence="5" key="2">
    <citation type="submission" date="2017-06" db="EMBL/GenBank/DDBJ databases">
        <title>WGS assembly of Brachypodium distachyon.</title>
        <authorList>
            <consortium name="The International Brachypodium Initiative"/>
            <person name="Lucas S."/>
            <person name="Harmon-Smith M."/>
            <person name="Lail K."/>
            <person name="Tice H."/>
            <person name="Grimwood J."/>
            <person name="Bruce D."/>
            <person name="Barry K."/>
            <person name="Shu S."/>
            <person name="Lindquist E."/>
            <person name="Wang M."/>
            <person name="Pitluck S."/>
            <person name="Vogel J.P."/>
            <person name="Garvin D.F."/>
            <person name="Mockler T.C."/>
            <person name="Schmutz J."/>
            <person name="Rokhsar D."/>
            <person name="Bevan M.W."/>
        </authorList>
    </citation>
    <scope>NUCLEOTIDE SEQUENCE</scope>
    <source>
        <strain evidence="5">Bd21</strain>
    </source>
</reference>
<dbReference type="PANTHER" id="PTHR11802:SF300">
    <property type="match status" value="1"/>
</dbReference>